<keyword evidence="3" id="KW-0997">Cell inner membrane</keyword>
<feature type="compositionally biased region" description="Polar residues" evidence="13">
    <location>
        <begin position="124"/>
        <end position="133"/>
    </location>
</feature>
<keyword evidence="9" id="KW-0131">Cell cycle</keyword>
<name>E8Q6M0_BLOVB</name>
<reference evidence="15 16" key="1">
    <citation type="journal article" date="2010" name="BMC Genomics">
        <title>Unprecedented loss of ammonia assimilation capability in a urease-encoding bacterial mutualist.</title>
        <authorList>
            <person name="Williams L.E."/>
            <person name="Wernegreen J.J."/>
        </authorList>
    </citation>
    <scope>NUCLEOTIDE SEQUENCE [LARGE SCALE GENOMIC DNA]</scope>
    <source>
        <strain evidence="15 16">BVAF</strain>
    </source>
</reference>
<evidence type="ECO:0000256" key="1">
    <source>
        <dbReference type="ARBA" id="ARBA00004377"/>
    </source>
</evidence>
<evidence type="ECO:0000256" key="13">
    <source>
        <dbReference type="SAM" id="MobiDB-lite"/>
    </source>
</evidence>
<evidence type="ECO:0000256" key="12">
    <source>
        <dbReference type="ARBA" id="ARBA00035727"/>
    </source>
</evidence>
<evidence type="ECO:0000256" key="4">
    <source>
        <dbReference type="ARBA" id="ARBA00022618"/>
    </source>
</evidence>
<dbReference type="HOGENOM" id="CLU_135606_1_0_6"/>
<evidence type="ECO:0000256" key="3">
    <source>
        <dbReference type="ARBA" id="ARBA00022519"/>
    </source>
</evidence>
<keyword evidence="8 14" id="KW-0472">Membrane</keyword>
<keyword evidence="5 14" id="KW-0812">Transmembrane</keyword>
<dbReference type="Proteomes" id="UP000007464">
    <property type="component" value="Chromosome"/>
</dbReference>
<dbReference type="RefSeq" id="WP_013516386.1">
    <property type="nucleotide sequence ID" value="NC_014909.2"/>
</dbReference>
<dbReference type="EMBL" id="CP002189">
    <property type="protein sequence ID" value="ADV33461.1"/>
    <property type="molecule type" value="Genomic_DNA"/>
</dbReference>
<comment type="similarity">
    <text evidence="10">Belongs to the ZapG family.</text>
</comment>
<keyword evidence="6" id="KW-0133">Cell shape</keyword>
<feature type="region of interest" description="Disordered" evidence="13">
    <location>
        <begin position="114"/>
        <end position="133"/>
    </location>
</feature>
<evidence type="ECO:0000256" key="8">
    <source>
        <dbReference type="ARBA" id="ARBA00023136"/>
    </source>
</evidence>
<dbReference type="GO" id="GO:0008360">
    <property type="term" value="P:regulation of cell shape"/>
    <property type="evidence" value="ECO:0007669"/>
    <property type="project" value="UniProtKB-KW"/>
</dbReference>
<protein>
    <recommendedName>
        <fullName evidence="11">Z-ring associated protein G</fullName>
    </recommendedName>
    <alternativeName>
        <fullName evidence="12">Cell division protein ZapG</fullName>
    </alternativeName>
</protein>
<keyword evidence="2" id="KW-1003">Cell membrane</keyword>
<evidence type="ECO:0000256" key="11">
    <source>
        <dbReference type="ARBA" id="ARBA00035703"/>
    </source>
</evidence>
<dbReference type="GO" id="GO:0051301">
    <property type="term" value="P:cell division"/>
    <property type="evidence" value="ECO:0007669"/>
    <property type="project" value="UniProtKB-KW"/>
</dbReference>
<evidence type="ECO:0000256" key="2">
    <source>
        <dbReference type="ARBA" id="ARBA00022475"/>
    </source>
</evidence>
<dbReference type="Pfam" id="PF06295">
    <property type="entry name" value="ZapG-like"/>
    <property type="match status" value="1"/>
</dbReference>
<dbReference type="PANTHER" id="PTHR39579">
    <property type="entry name" value="INNER MEMBRANE PROTEIN YHCB"/>
    <property type="match status" value="1"/>
</dbReference>
<evidence type="ECO:0000313" key="16">
    <source>
        <dbReference type="Proteomes" id="UP000007464"/>
    </source>
</evidence>
<comment type="subcellular location">
    <subcellularLocation>
        <location evidence="1">Cell inner membrane</location>
        <topology evidence="1">Single-pass membrane protein</topology>
    </subcellularLocation>
</comment>
<keyword evidence="16" id="KW-1185">Reference proteome</keyword>
<evidence type="ECO:0000256" key="5">
    <source>
        <dbReference type="ARBA" id="ARBA00022692"/>
    </source>
</evidence>
<dbReference type="GO" id="GO:0005886">
    <property type="term" value="C:plasma membrane"/>
    <property type="evidence" value="ECO:0007669"/>
    <property type="project" value="UniProtKB-SubCell"/>
</dbReference>
<dbReference type="AlphaFoldDB" id="E8Q6M0"/>
<feature type="transmembrane region" description="Helical" evidence="14">
    <location>
        <begin position="6"/>
        <end position="24"/>
    </location>
</feature>
<evidence type="ECO:0000256" key="7">
    <source>
        <dbReference type="ARBA" id="ARBA00022989"/>
    </source>
</evidence>
<evidence type="ECO:0000256" key="6">
    <source>
        <dbReference type="ARBA" id="ARBA00022960"/>
    </source>
</evidence>
<gene>
    <name evidence="15" type="primary">yhcB</name>
    <name evidence="15" type="ordered locus">BVAF_048</name>
</gene>
<keyword evidence="7 14" id="KW-1133">Transmembrane helix</keyword>
<keyword evidence="4" id="KW-0132">Cell division</keyword>
<dbReference type="InterPro" id="IPR009386">
    <property type="entry name" value="ZapG-like"/>
</dbReference>
<dbReference type="STRING" id="859654.BVAF_048"/>
<evidence type="ECO:0000256" key="9">
    <source>
        <dbReference type="ARBA" id="ARBA00023306"/>
    </source>
</evidence>
<sequence length="133" mass="15991">MIWIIVILLSFLIGNITGIIFMYYRDRNLLNNQKTLYNELQNNKMKLNTYQNKLKTHFEYNIKLLNKISENYQNLYQNITKNANFFLPNVYNQENVYSDHAQNINIQHKKHLTTEAPRDYSDDVNAQNEQEKI</sequence>
<evidence type="ECO:0000256" key="10">
    <source>
        <dbReference type="ARBA" id="ARBA00035657"/>
    </source>
</evidence>
<dbReference type="OrthoDB" id="6567777at2"/>
<evidence type="ECO:0000313" key="15">
    <source>
        <dbReference type="EMBL" id="ADV33461.1"/>
    </source>
</evidence>
<evidence type="ECO:0000256" key="14">
    <source>
        <dbReference type="SAM" id="Phobius"/>
    </source>
</evidence>
<accession>E8Q6M0</accession>
<organism evidence="15 16">
    <name type="scientific">Blochmanniella vafra (strain BVAF)</name>
    <dbReference type="NCBI Taxonomy" id="859654"/>
    <lineage>
        <taxon>Bacteria</taxon>
        <taxon>Pseudomonadati</taxon>
        <taxon>Pseudomonadota</taxon>
        <taxon>Gammaproteobacteria</taxon>
        <taxon>Enterobacterales</taxon>
        <taxon>Enterobacteriaceae</taxon>
        <taxon>ant endosymbionts</taxon>
        <taxon>Candidatus Blochmanniella</taxon>
    </lineage>
</organism>
<dbReference type="KEGG" id="bva:BVAF_048"/>
<dbReference type="PANTHER" id="PTHR39579:SF1">
    <property type="entry name" value="INNER MEMBRANE PROTEIN YHCB"/>
    <property type="match status" value="1"/>
</dbReference>
<proteinExistence type="inferred from homology"/>